<proteinExistence type="predicted"/>
<sequence>MLSNRKKIAAVASLSVATAGLAAALGATSGASSAADIPALQRRAAVTISIVPGAIGPGSGTQNAAAAKWAVVGKYGAAKAGKKAVLQRLSGTTWKTVDKTEIGKNGEVVFGVPGTKGVSYRIDGPGAASTAVTTDAWGTPLDFVDNFAGSRLNSAYWEQRGTEYQPESRRTCAKGDPKAVKVGGGIAKLSVIVDKSRKTLCKPPKPNNPKKIFGKFKWRLNANIGAKTSITYGVTAARIKFQPLQGQHASLWMQPAAGDGSRNPVTAGTEIDIIEWFGKDTPGGGLTSFIYAPSYLGDKFALGGNSGFIKNPEQYLTSEKDDWYKRYHVFSVEWNPQGYIFRIDGMETGRINKGVSAVAEYPILSLLSSDYELKKLGDEKNLPQTMSVDWIHTWQDPAHIPTTPVTPTPVP</sequence>
<evidence type="ECO:0000256" key="1">
    <source>
        <dbReference type="SAM" id="SignalP"/>
    </source>
</evidence>
<dbReference type="EMBL" id="JADKPN010000003">
    <property type="protein sequence ID" value="MBF4763050.1"/>
    <property type="molecule type" value="Genomic_DNA"/>
</dbReference>
<feature type="domain" description="GH16" evidence="2">
    <location>
        <begin position="134"/>
        <end position="399"/>
    </location>
</feature>
<feature type="chain" id="PRO_5037439612" evidence="1">
    <location>
        <begin position="35"/>
        <end position="411"/>
    </location>
</feature>
<organism evidence="3 4">
    <name type="scientific">Nocardioides islandensis</name>
    <dbReference type="NCBI Taxonomy" id="433663"/>
    <lineage>
        <taxon>Bacteria</taxon>
        <taxon>Bacillati</taxon>
        <taxon>Actinomycetota</taxon>
        <taxon>Actinomycetes</taxon>
        <taxon>Propionibacteriales</taxon>
        <taxon>Nocardioidaceae</taxon>
        <taxon>Nocardioides</taxon>
    </lineage>
</organism>
<evidence type="ECO:0000313" key="3">
    <source>
        <dbReference type="EMBL" id="MBF4763050.1"/>
    </source>
</evidence>
<dbReference type="InterPro" id="IPR013320">
    <property type="entry name" value="ConA-like_dom_sf"/>
</dbReference>
<dbReference type="SUPFAM" id="SSF49899">
    <property type="entry name" value="Concanavalin A-like lectins/glucanases"/>
    <property type="match status" value="1"/>
</dbReference>
<keyword evidence="3" id="KW-0378">Hydrolase</keyword>
<protein>
    <submittedName>
        <fullName evidence="3">Glycoside hydrolase family 16 protein</fullName>
    </submittedName>
</protein>
<name>A0A930YJV9_9ACTN</name>
<dbReference type="Gene3D" id="2.60.120.200">
    <property type="match status" value="1"/>
</dbReference>
<dbReference type="Proteomes" id="UP000640489">
    <property type="component" value="Unassembled WGS sequence"/>
</dbReference>
<comment type="caution">
    <text evidence="3">The sequence shown here is derived from an EMBL/GenBank/DDBJ whole genome shotgun (WGS) entry which is preliminary data.</text>
</comment>
<keyword evidence="4" id="KW-1185">Reference proteome</keyword>
<evidence type="ECO:0000259" key="2">
    <source>
        <dbReference type="PROSITE" id="PS51762"/>
    </source>
</evidence>
<dbReference type="CDD" id="cd00413">
    <property type="entry name" value="Glyco_hydrolase_16"/>
    <property type="match status" value="1"/>
</dbReference>
<keyword evidence="1" id="KW-0732">Signal</keyword>
<gene>
    <name evidence="3" type="ORF">ISU07_07910</name>
</gene>
<dbReference type="PROSITE" id="PS51762">
    <property type="entry name" value="GH16_2"/>
    <property type="match status" value="1"/>
</dbReference>
<accession>A0A930YJV9</accession>
<dbReference type="GO" id="GO:0005975">
    <property type="term" value="P:carbohydrate metabolic process"/>
    <property type="evidence" value="ECO:0007669"/>
    <property type="project" value="InterPro"/>
</dbReference>
<reference evidence="3" key="1">
    <citation type="submission" date="2020-11" db="EMBL/GenBank/DDBJ databases">
        <title>Nocardioides sp. nov., isolated from Soil of Cynanchum wilfordii Hemsley rhizosphere.</title>
        <authorList>
            <person name="Lee J.-S."/>
            <person name="Suh M.K."/>
            <person name="Kim J.-S."/>
        </authorList>
    </citation>
    <scope>NUCLEOTIDE SEQUENCE</scope>
    <source>
        <strain evidence="3">KCTC 19275</strain>
    </source>
</reference>
<feature type="signal peptide" evidence="1">
    <location>
        <begin position="1"/>
        <end position="34"/>
    </location>
</feature>
<dbReference type="InterPro" id="IPR000757">
    <property type="entry name" value="Beta-glucanase-like"/>
</dbReference>
<dbReference type="RefSeq" id="WP_194706236.1">
    <property type="nucleotide sequence ID" value="NZ_JADKPN010000003.1"/>
</dbReference>
<dbReference type="GO" id="GO:0004553">
    <property type="term" value="F:hydrolase activity, hydrolyzing O-glycosyl compounds"/>
    <property type="evidence" value="ECO:0007669"/>
    <property type="project" value="InterPro"/>
</dbReference>
<evidence type="ECO:0000313" key="4">
    <source>
        <dbReference type="Proteomes" id="UP000640489"/>
    </source>
</evidence>
<dbReference type="Pfam" id="PF00722">
    <property type="entry name" value="Glyco_hydro_16"/>
    <property type="match status" value="1"/>
</dbReference>
<dbReference type="AlphaFoldDB" id="A0A930YJV9"/>